<sequence length="72" mass="7664">MTNKANDNGTDPFYSKVMADSGAVVSGGAALLVRAKARGGPSNIIRDAIEVALEKANEAVHQQRRSKIKLVR</sequence>
<accession>A0ABY7TRT3</accession>
<dbReference type="RefSeq" id="WP_044663653.1">
    <property type="nucleotide sequence ID" value="NZ_CP117415.1"/>
</dbReference>
<organism evidence="1 2">
    <name type="scientific">Sphingomonas naphthae</name>
    <dbReference type="NCBI Taxonomy" id="1813468"/>
    <lineage>
        <taxon>Bacteria</taxon>
        <taxon>Pseudomonadati</taxon>
        <taxon>Pseudomonadota</taxon>
        <taxon>Alphaproteobacteria</taxon>
        <taxon>Sphingomonadales</taxon>
        <taxon>Sphingomonadaceae</taxon>
        <taxon>Sphingomonas</taxon>
    </lineage>
</organism>
<protein>
    <submittedName>
        <fullName evidence="1">Uncharacterized protein</fullName>
    </submittedName>
</protein>
<dbReference type="Proteomes" id="UP001220395">
    <property type="component" value="Plasmid unnamed4"/>
</dbReference>
<reference evidence="1 2" key="1">
    <citation type="submission" date="2023-02" db="EMBL/GenBank/DDBJ databases">
        <title>Genome sequence of Sphingomonas naphthae.</title>
        <authorList>
            <person name="Kim S."/>
            <person name="Heo J."/>
            <person name="Kwon S.-W."/>
        </authorList>
    </citation>
    <scope>NUCLEOTIDE SEQUENCE [LARGE SCALE GENOMIC DNA]</scope>
    <source>
        <strain evidence="1 2">KACC 18716</strain>
        <plasmid evidence="1 2">unnamed4</plasmid>
    </source>
</reference>
<keyword evidence="1" id="KW-0614">Plasmid</keyword>
<proteinExistence type="predicted"/>
<keyword evidence="2" id="KW-1185">Reference proteome</keyword>
<evidence type="ECO:0000313" key="1">
    <source>
        <dbReference type="EMBL" id="WCT75918.1"/>
    </source>
</evidence>
<name>A0ABY7TRT3_9SPHN</name>
<evidence type="ECO:0000313" key="2">
    <source>
        <dbReference type="Proteomes" id="UP001220395"/>
    </source>
</evidence>
<dbReference type="EMBL" id="CP117415">
    <property type="protein sequence ID" value="WCT75918.1"/>
    <property type="molecule type" value="Genomic_DNA"/>
</dbReference>
<geneLocation type="plasmid" evidence="1 2">
    <name>unnamed4</name>
</geneLocation>
<gene>
    <name evidence="1" type="ORF">PQ455_20905</name>
</gene>